<sequence length="101" mass="10903">MEINSKLTESAYDALPLCLIPPRPPALLSPSLVLSSANYQELESSFTPVVGRGWHGELVPVVDERLGVWEGGETQRVLRALKYLLSKGGGGKKDGREGGKE</sequence>
<gene>
    <name evidence="1" type="ORF">PLEPLA_LOCUS17217</name>
</gene>
<protein>
    <submittedName>
        <fullName evidence="1">Uncharacterized protein</fullName>
    </submittedName>
</protein>
<keyword evidence="2" id="KW-1185">Reference proteome</keyword>
<comment type="caution">
    <text evidence="1">The sequence shown here is derived from an EMBL/GenBank/DDBJ whole genome shotgun (WGS) entry which is preliminary data.</text>
</comment>
<dbReference type="Proteomes" id="UP001153269">
    <property type="component" value="Unassembled WGS sequence"/>
</dbReference>
<dbReference type="AlphaFoldDB" id="A0A9N7YL10"/>
<reference evidence="1" key="1">
    <citation type="submission" date="2020-03" db="EMBL/GenBank/DDBJ databases">
        <authorList>
            <person name="Weist P."/>
        </authorList>
    </citation>
    <scope>NUCLEOTIDE SEQUENCE</scope>
</reference>
<name>A0A9N7YL10_PLEPL</name>
<accession>A0A9N7YL10</accession>
<proteinExistence type="predicted"/>
<dbReference type="EMBL" id="CADEAL010001114">
    <property type="protein sequence ID" value="CAB1429241.1"/>
    <property type="molecule type" value="Genomic_DNA"/>
</dbReference>
<organism evidence="1 2">
    <name type="scientific">Pleuronectes platessa</name>
    <name type="common">European plaice</name>
    <dbReference type="NCBI Taxonomy" id="8262"/>
    <lineage>
        <taxon>Eukaryota</taxon>
        <taxon>Metazoa</taxon>
        <taxon>Chordata</taxon>
        <taxon>Craniata</taxon>
        <taxon>Vertebrata</taxon>
        <taxon>Euteleostomi</taxon>
        <taxon>Actinopterygii</taxon>
        <taxon>Neopterygii</taxon>
        <taxon>Teleostei</taxon>
        <taxon>Neoteleostei</taxon>
        <taxon>Acanthomorphata</taxon>
        <taxon>Carangaria</taxon>
        <taxon>Pleuronectiformes</taxon>
        <taxon>Pleuronectoidei</taxon>
        <taxon>Pleuronectidae</taxon>
        <taxon>Pleuronectes</taxon>
    </lineage>
</organism>
<evidence type="ECO:0000313" key="1">
    <source>
        <dbReference type="EMBL" id="CAB1429241.1"/>
    </source>
</evidence>
<evidence type="ECO:0000313" key="2">
    <source>
        <dbReference type="Proteomes" id="UP001153269"/>
    </source>
</evidence>